<protein>
    <submittedName>
        <fullName evidence="1">Uncharacterized protein</fullName>
    </submittedName>
</protein>
<reference evidence="1 2" key="1">
    <citation type="journal article" date="2020" name="IScience">
        <title>Genome Sequencing of the Endangered Kingdonia uniflora (Circaeasteraceae, Ranunculales) Reveals Potential Mechanisms of Evolutionary Specialization.</title>
        <authorList>
            <person name="Sun Y."/>
            <person name="Deng T."/>
            <person name="Zhang A."/>
            <person name="Moore M.J."/>
            <person name="Landis J.B."/>
            <person name="Lin N."/>
            <person name="Zhang H."/>
            <person name="Zhang X."/>
            <person name="Huang J."/>
            <person name="Zhang X."/>
            <person name="Sun H."/>
            <person name="Wang H."/>
        </authorList>
    </citation>
    <scope>NUCLEOTIDE SEQUENCE [LARGE SCALE GENOMIC DNA]</scope>
    <source>
        <strain evidence="1">TB1705</strain>
        <tissue evidence="1">Leaf</tissue>
    </source>
</reference>
<gene>
    <name evidence="1" type="ORF">GIB67_008790</name>
</gene>
<organism evidence="1 2">
    <name type="scientific">Kingdonia uniflora</name>
    <dbReference type="NCBI Taxonomy" id="39325"/>
    <lineage>
        <taxon>Eukaryota</taxon>
        <taxon>Viridiplantae</taxon>
        <taxon>Streptophyta</taxon>
        <taxon>Embryophyta</taxon>
        <taxon>Tracheophyta</taxon>
        <taxon>Spermatophyta</taxon>
        <taxon>Magnoliopsida</taxon>
        <taxon>Ranunculales</taxon>
        <taxon>Circaeasteraceae</taxon>
        <taxon>Kingdonia</taxon>
    </lineage>
</organism>
<evidence type="ECO:0000313" key="2">
    <source>
        <dbReference type="Proteomes" id="UP000541444"/>
    </source>
</evidence>
<dbReference type="Proteomes" id="UP000541444">
    <property type="component" value="Unassembled WGS sequence"/>
</dbReference>
<keyword evidence="2" id="KW-1185">Reference proteome</keyword>
<sequence length="295" mass="33644">MEIVLILVNVNHLTRFLFDYEFDLVEKNLTISLEEEEYDGTGDEEKYEFDESEGHVSQICGNIDIIGLGTLTGGVTFPHIEFPTVDFSTQETQIPPPWLGDYPGWIIKLGAPHRIMWHTIPSIAMTSTVDMPIGYDFFAISEGMQKHTLDRTLDLEARHLHDESRMTHLTMSLRYAEYHLSQLNGYLDGQGVVVDWEDDEGKAGTSQAGTSRGRVLRGRTLQGGATSLRRSSGRRNIFSCLFSLEKTLTDEAFVYQSERFWFVSFRICEGLWLSQSKTVTELRPSCKSFINQRPR</sequence>
<proteinExistence type="predicted"/>
<comment type="caution">
    <text evidence="1">The sequence shown here is derived from an EMBL/GenBank/DDBJ whole genome shotgun (WGS) entry which is preliminary data.</text>
</comment>
<dbReference type="AlphaFoldDB" id="A0A7J7P5L0"/>
<evidence type="ECO:0000313" key="1">
    <source>
        <dbReference type="EMBL" id="KAF6174735.1"/>
    </source>
</evidence>
<accession>A0A7J7P5L0</accession>
<name>A0A7J7P5L0_9MAGN</name>
<dbReference type="EMBL" id="JACGCM010000250">
    <property type="protein sequence ID" value="KAF6174735.1"/>
    <property type="molecule type" value="Genomic_DNA"/>
</dbReference>
<feature type="non-terminal residue" evidence="1">
    <location>
        <position position="1"/>
    </location>
</feature>